<keyword evidence="1" id="KW-0472">Membrane</keyword>
<reference evidence="2" key="2">
    <citation type="journal article" date="2015" name="Fish Shellfish Immunol.">
        <title>Early steps in the European eel (Anguilla anguilla)-Vibrio vulnificus interaction in the gills: Role of the RtxA13 toxin.</title>
        <authorList>
            <person name="Callol A."/>
            <person name="Pajuelo D."/>
            <person name="Ebbesson L."/>
            <person name="Teles M."/>
            <person name="MacKenzie S."/>
            <person name="Amaro C."/>
        </authorList>
    </citation>
    <scope>NUCLEOTIDE SEQUENCE</scope>
</reference>
<sequence length="32" mass="3713">MEMVTEIVVPTVCTLCILLSAVFLMFLLRRRN</sequence>
<feature type="transmembrane region" description="Helical" evidence="1">
    <location>
        <begin position="7"/>
        <end position="28"/>
    </location>
</feature>
<proteinExistence type="predicted"/>
<evidence type="ECO:0000313" key="2">
    <source>
        <dbReference type="EMBL" id="JAH46079.1"/>
    </source>
</evidence>
<reference evidence="2" key="1">
    <citation type="submission" date="2014-11" db="EMBL/GenBank/DDBJ databases">
        <authorList>
            <person name="Amaro Gonzalez C."/>
        </authorList>
    </citation>
    <scope>NUCLEOTIDE SEQUENCE</scope>
</reference>
<evidence type="ECO:0000256" key="1">
    <source>
        <dbReference type="SAM" id="Phobius"/>
    </source>
</evidence>
<keyword evidence="1" id="KW-1133">Transmembrane helix</keyword>
<protein>
    <submittedName>
        <fullName evidence="2">Uncharacterized protein</fullName>
    </submittedName>
</protein>
<name>A0A0E9SXI8_ANGAN</name>
<organism evidence="2">
    <name type="scientific">Anguilla anguilla</name>
    <name type="common">European freshwater eel</name>
    <name type="synonym">Muraena anguilla</name>
    <dbReference type="NCBI Taxonomy" id="7936"/>
    <lineage>
        <taxon>Eukaryota</taxon>
        <taxon>Metazoa</taxon>
        <taxon>Chordata</taxon>
        <taxon>Craniata</taxon>
        <taxon>Vertebrata</taxon>
        <taxon>Euteleostomi</taxon>
        <taxon>Actinopterygii</taxon>
        <taxon>Neopterygii</taxon>
        <taxon>Teleostei</taxon>
        <taxon>Anguilliformes</taxon>
        <taxon>Anguillidae</taxon>
        <taxon>Anguilla</taxon>
    </lineage>
</organism>
<dbReference type="EMBL" id="GBXM01062498">
    <property type="protein sequence ID" value="JAH46079.1"/>
    <property type="molecule type" value="Transcribed_RNA"/>
</dbReference>
<keyword evidence="1" id="KW-0812">Transmembrane</keyword>
<accession>A0A0E9SXI8</accession>
<dbReference type="AlphaFoldDB" id="A0A0E9SXI8"/>